<sequence length="410" mass="43260">MSARPAAVRFIFILVVLDVLALGIIIPVLPKLVESFMGGDTARAAEVFGVFGTAWALMQFIFMPIVGALSDRFGRRPVILVSCLGMGVDYIFMALAPTLTLLFVGRVISGITAASITTAFAYISDVTPPDKRAQSFGILGAAFGLGFVLGPALGGVLGGVDPRLPFWVAGTLALANAAYGWFVLPESLAPEKRAPFAWKRANPVASLKLLRSHHELFGLSAMLFLMNLAHMVLPSVAVLYMGYRYGWGEVTVGLVLAGVGICSMAVQGGLIKPMVKRLGERRAIAFGLLFGVVGFAIYGLAPVGWMFLVGVPVMAMWGLAGPTAQSIMTRQVSESEQGMLQGAIASLMSIASLIGPGLFTQTFAIFIGKDAPFHLPGAAFLVAGALLLAATIIGWRATRPRGTDARALVE</sequence>
<organism evidence="10 11">
    <name type="scientific">Usitatibacter palustris</name>
    <dbReference type="NCBI Taxonomy" id="2732487"/>
    <lineage>
        <taxon>Bacteria</taxon>
        <taxon>Pseudomonadati</taxon>
        <taxon>Pseudomonadota</taxon>
        <taxon>Betaproteobacteria</taxon>
        <taxon>Nitrosomonadales</taxon>
        <taxon>Usitatibacteraceae</taxon>
        <taxon>Usitatibacter</taxon>
    </lineage>
</organism>
<evidence type="ECO:0000256" key="5">
    <source>
        <dbReference type="ARBA" id="ARBA00022692"/>
    </source>
</evidence>
<evidence type="ECO:0000256" key="1">
    <source>
        <dbReference type="ARBA" id="ARBA00003279"/>
    </source>
</evidence>
<dbReference type="GO" id="GO:0022857">
    <property type="term" value="F:transmembrane transporter activity"/>
    <property type="evidence" value="ECO:0007669"/>
    <property type="project" value="InterPro"/>
</dbReference>
<dbReference type="PRINTS" id="PR01035">
    <property type="entry name" value="TCRTETA"/>
</dbReference>
<feature type="transmembrane region" description="Helical" evidence="8">
    <location>
        <begin position="136"/>
        <end position="158"/>
    </location>
</feature>
<evidence type="ECO:0000256" key="3">
    <source>
        <dbReference type="ARBA" id="ARBA00007520"/>
    </source>
</evidence>
<keyword evidence="4" id="KW-0813">Transport</keyword>
<evidence type="ECO:0000313" key="10">
    <source>
        <dbReference type="EMBL" id="QJR15865.1"/>
    </source>
</evidence>
<feature type="transmembrane region" description="Helical" evidence="8">
    <location>
        <begin position="103"/>
        <end position="124"/>
    </location>
</feature>
<keyword evidence="5 8" id="KW-0812">Transmembrane</keyword>
<feature type="domain" description="Major facilitator superfamily (MFS) profile" evidence="9">
    <location>
        <begin position="7"/>
        <end position="402"/>
    </location>
</feature>
<proteinExistence type="inferred from homology"/>
<evidence type="ECO:0000313" key="11">
    <source>
        <dbReference type="Proteomes" id="UP000503096"/>
    </source>
</evidence>
<dbReference type="PROSITE" id="PS50850">
    <property type="entry name" value="MFS"/>
    <property type="match status" value="1"/>
</dbReference>
<feature type="transmembrane region" description="Helical" evidence="8">
    <location>
        <begin position="7"/>
        <end position="28"/>
    </location>
</feature>
<keyword evidence="11" id="KW-1185">Reference proteome</keyword>
<keyword evidence="6 8" id="KW-1133">Transmembrane helix</keyword>
<dbReference type="InterPro" id="IPR036259">
    <property type="entry name" value="MFS_trans_sf"/>
</dbReference>
<keyword evidence="7 8" id="KW-0472">Membrane</keyword>
<comment type="similarity">
    <text evidence="3">Belongs to the major facilitator superfamily. TCR/Tet family.</text>
</comment>
<dbReference type="CDD" id="cd17388">
    <property type="entry name" value="MFS_TetA"/>
    <property type="match status" value="1"/>
</dbReference>
<feature type="transmembrane region" description="Helical" evidence="8">
    <location>
        <begin position="164"/>
        <end position="184"/>
    </location>
</feature>
<evidence type="ECO:0000256" key="6">
    <source>
        <dbReference type="ARBA" id="ARBA00022989"/>
    </source>
</evidence>
<feature type="transmembrane region" description="Helical" evidence="8">
    <location>
        <begin position="307"/>
        <end position="328"/>
    </location>
</feature>
<dbReference type="KEGG" id="upl:DSM104440_02691"/>
<dbReference type="Gene3D" id="1.20.1250.20">
    <property type="entry name" value="MFS general substrate transporter like domains"/>
    <property type="match status" value="1"/>
</dbReference>
<dbReference type="PROSITE" id="PS00216">
    <property type="entry name" value="SUGAR_TRANSPORT_1"/>
    <property type="match status" value="1"/>
</dbReference>
<reference evidence="10 11" key="1">
    <citation type="submission" date="2020-04" db="EMBL/GenBank/DDBJ databases">
        <title>Usitatibacter rugosus gen. nov., sp. nov. and Usitatibacter palustris sp. nov., novel members of Usitatibacteraceae fam. nov. within the order Nitrosomonadales isolated from soil.</title>
        <authorList>
            <person name="Huber K.J."/>
            <person name="Neumann-Schaal M."/>
            <person name="Geppert A."/>
            <person name="Luckner M."/>
            <person name="Wanner G."/>
            <person name="Overmann J."/>
        </authorList>
    </citation>
    <scope>NUCLEOTIDE SEQUENCE [LARGE SCALE GENOMIC DNA]</scope>
    <source>
        <strain evidence="10 11">Swamp67</strain>
    </source>
</reference>
<dbReference type="GO" id="GO:0016020">
    <property type="term" value="C:membrane"/>
    <property type="evidence" value="ECO:0007669"/>
    <property type="project" value="UniProtKB-SubCell"/>
</dbReference>
<dbReference type="EMBL" id="CP053073">
    <property type="protein sequence ID" value="QJR15865.1"/>
    <property type="molecule type" value="Genomic_DNA"/>
</dbReference>
<feature type="transmembrane region" description="Helical" evidence="8">
    <location>
        <begin position="340"/>
        <end position="367"/>
    </location>
</feature>
<dbReference type="InterPro" id="IPR020846">
    <property type="entry name" value="MFS_dom"/>
</dbReference>
<dbReference type="Proteomes" id="UP000503096">
    <property type="component" value="Chromosome"/>
</dbReference>
<evidence type="ECO:0000256" key="4">
    <source>
        <dbReference type="ARBA" id="ARBA00022448"/>
    </source>
</evidence>
<feature type="transmembrane region" description="Helical" evidence="8">
    <location>
        <begin position="252"/>
        <end position="271"/>
    </location>
</feature>
<feature type="transmembrane region" description="Helical" evidence="8">
    <location>
        <begin position="283"/>
        <end position="301"/>
    </location>
</feature>
<evidence type="ECO:0000256" key="8">
    <source>
        <dbReference type="SAM" id="Phobius"/>
    </source>
</evidence>
<name>A0A6M4H9J3_9PROT</name>
<protein>
    <submittedName>
        <fullName evidence="10">Tetracycline resistance protein, class C</fullName>
    </submittedName>
</protein>
<evidence type="ECO:0000259" key="9">
    <source>
        <dbReference type="PROSITE" id="PS50850"/>
    </source>
</evidence>
<dbReference type="PANTHER" id="PTHR23504:SF15">
    <property type="entry name" value="MAJOR FACILITATOR SUPERFAMILY (MFS) PROFILE DOMAIN-CONTAINING PROTEIN"/>
    <property type="match status" value="1"/>
</dbReference>
<dbReference type="RefSeq" id="WP_212758073.1">
    <property type="nucleotide sequence ID" value="NZ_CP053073.1"/>
</dbReference>
<evidence type="ECO:0000256" key="2">
    <source>
        <dbReference type="ARBA" id="ARBA00004141"/>
    </source>
</evidence>
<dbReference type="SUPFAM" id="SSF103473">
    <property type="entry name" value="MFS general substrate transporter"/>
    <property type="match status" value="1"/>
</dbReference>
<gene>
    <name evidence="10" type="primary">tetA</name>
    <name evidence="10" type="ORF">DSM104440_02691</name>
</gene>
<dbReference type="InterPro" id="IPR011701">
    <property type="entry name" value="MFS"/>
</dbReference>
<dbReference type="InterPro" id="IPR005829">
    <property type="entry name" value="Sugar_transporter_CS"/>
</dbReference>
<accession>A0A6M4H9J3</accession>
<feature type="transmembrane region" description="Helical" evidence="8">
    <location>
        <begin position="373"/>
        <end position="395"/>
    </location>
</feature>
<dbReference type="InterPro" id="IPR001958">
    <property type="entry name" value="Tet-R_TetA/multi-R_MdtG-like"/>
</dbReference>
<comment type="subcellular location">
    <subcellularLocation>
        <location evidence="2">Membrane</location>
        <topology evidence="2">Multi-pass membrane protein</topology>
    </subcellularLocation>
</comment>
<feature type="transmembrane region" description="Helical" evidence="8">
    <location>
        <begin position="48"/>
        <end position="66"/>
    </location>
</feature>
<dbReference type="Pfam" id="PF07690">
    <property type="entry name" value="MFS_1"/>
    <property type="match status" value="1"/>
</dbReference>
<comment type="function">
    <text evidence="1">Resistance to tetracycline by an active tetracycline efflux. This is an energy-dependent process that decreases the accumulation of the antibiotic in whole cells. This protein functions as a metal-tetracycline/H(+) antiporter.</text>
</comment>
<feature type="transmembrane region" description="Helical" evidence="8">
    <location>
        <begin position="216"/>
        <end position="240"/>
    </location>
</feature>
<evidence type="ECO:0000256" key="7">
    <source>
        <dbReference type="ARBA" id="ARBA00023136"/>
    </source>
</evidence>
<dbReference type="PANTHER" id="PTHR23504">
    <property type="entry name" value="MAJOR FACILITATOR SUPERFAMILY DOMAIN-CONTAINING PROTEIN 10"/>
    <property type="match status" value="1"/>
</dbReference>
<feature type="transmembrane region" description="Helical" evidence="8">
    <location>
        <begin position="78"/>
        <end position="97"/>
    </location>
</feature>
<dbReference type="AlphaFoldDB" id="A0A6M4H9J3"/>
<dbReference type="InParanoid" id="A0A6M4H9J3"/>